<feature type="binding site" evidence="4">
    <location>
        <position position="23"/>
    </location>
    <ligand>
        <name>a divalent metal cation</name>
        <dbReference type="ChEBI" id="CHEBI:60240"/>
        <label>1</label>
    </ligand>
</feature>
<dbReference type="InterPro" id="IPR001130">
    <property type="entry name" value="TatD-like"/>
</dbReference>
<feature type="binding site" evidence="4">
    <location>
        <position position="221"/>
    </location>
    <ligand>
        <name>a divalent metal cation</name>
        <dbReference type="ChEBI" id="CHEBI:60240"/>
        <label>1</label>
    </ligand>
</feature>
<dbReference type="PANTHER" id="PTHR46124:SF2">
    <property type="entry name" value="D-AMINOACYL-TRNA DEACYLASE"/>
    <property type="match status" value="1"/>
</dbReference>
<keyword evidence="6" id="KW-1185">Reference proteome</keyword>
<protein>
    <submittedName>
        <fullName evidence="5">TatD family deoxyribonuclease</fullName>
    </submittedName>
</protein>
<dbReference type="CDD" id="cd01310">
    <property type="entry name" value="TatD_DNAse"/>
    <property type="match status" value="1"/>
</dbReference>
<evidence type="ECO:0000256" key="1">
    <source>
        <dbReference type="ARBA" id="ARBA00009275"/>
    </source>
</evidence>
<feature type="binding site" evidence="4">
    <location>
        <position position="25"/>
    </location>
    <ligand>
        <name>a divalent metal cation</name>
        <dbReference type="ChEBI" id="CHEBI:60240"/>
        <label>1</label>
    </ligand>
</feature>
<dbReference type="GO" id="GO:0046872">
    <property type="term" value="F:metal ion binding"/>
    <property type="evidence" value="ECO:0007669"/>
    <property type="project" value="UniProtKB-KW"/>
</dbReference>
<evidence type="ECO:0000313" key="5">
    <source>
        <dbReference type="EMBL" id="QEN07225.1"/>
    </source>
</evidence>
<dbReference type="AlphaFoldDB" id="A0A5C1QGK6"/>
<sequence>MQGFFFERNTMVDNFKMGMSDSHFHIMEMKRREMDIELLFRTLKDAGAGILLDAGVQLDDFSERIFWADHYEQLYFAAGIHPNIPKNSWPDNFIEILKEQINHPLVKAIGETGLDLFREYSPLPDQKALLNTHYEISQETEKPLIFHIRNAEDEMIHWILERDFKTPAVLHCFPGNKRLAEVALEKGFYISYAGNVTFKNASDIRDSLKIVPLDRILVETDAPYLAPHPKRGRDNHPGLIAYTYECIALEKNIDVDDLIPRVDKNLKAFLKLS</sequence>
<dbReference type="EMBL" id="CP036150">
    <property type="protein sequence ID" value="QEN07225.1"/>
    <property type="molecule type" value="Genomic_DNA"/>
</dbReference>
<dbReference type="SUPFAM" id="SSF51556">
    <property type="entry name" value="Metallo-dependent hydrolases"/>
    <property type="match status" value="1"/>
</dbReference>
<keyword evidence="3" id="KW-0378">Hydrolase</keyword>
<dbReference type="Pfam" id="PF01026">
    <property type="entry name" value="TatD_DNase"/>
    <property type="match status" value="1"/>
</dbReference>
<dbReference type="FunFam" id="3.20.20.140:FF:000005">
    <property type="entry name" value="TatD family hydrolase"/>
    <property type="match status" value="1"/>
</dbReference>
<dbReference type="KEGG" id="ock:EXM22_04180"/>
<dbReference type="PANTHER" id="PTHR46124">
    <property type="entry name" value="D-AMINOACYL-TRNA DEACYLASE"/>
    <property type="match status" value="1"/>
</dbReference>
<dbReference type="GO" id="GO:0005829">
    <property type="term" value="C:cytosol"/>
    <property type="evidence" value="ECO:0007669"/>
    <property type="project" value="TreeGrafter"/>
</dbReference>
<dbReference type="Proteomes" id="UP000324209">
    <property type="component" value="Chromosome"/>
</dbReference>
<organism evidence="5 6">
    <name type="scientific">Oceanispirochaeta crateris</name>
    <dbReference type="NCBI Taxonomy" id="2518645"/>
    <lineage>
        <taxon>Bacteria</taxon>
        <taxon>Pseudomonadati</taxon>
        <taxon>Spirochaetota</taxon>
        <taxon>Spirochaetia</taxon>
        <taxon>Spirochaetales</taxon>
        <taxon>Spirochaetaceae</taxon>
        <taxon>Oceanispirochaeta</taxon>
    </lineage>
</organism>
<dbReference type="PROSITE" id="PS01091">
    <property type="entry name" value="TATD_3"/>
    <property type="match status" value="1"/>
</dbReference>
<dbReference type="OrthoDB" id="9810005at2"/>
<proteinExistence type="inferred from homology"/>
<accession>A0A5C1QGK6</accession>
<dbReference type="Gene3D" id="3.20.20.140">
    <property type="entry name" value="Metal-dependent hydrolases"/>
    <property type="match status" value="1"/>
</dbReference>
<feature type="binding site" evidence="4">
    <location>
        <position position="171"/>
    </location>
    <ligand>
        <name>a divalent metal cation</name>
        <dbReference type="ChEBI" id="CHEBI:60240"/>
        <label>2</label>
    </ligand>
</feature>
<dbReference type="NCBIfam" id="TIGR00010">
    <property type="entry name" value="YchF/TatD family DNA exonuclease"/>
    <property type="match status" value="1"/>
</dbReference>
<dbReference type="GO" id="GO:0004536">
    <property type="term" value="F:DNA nuclease activity"/>
    <property type="evidence" value="ECO:0007669"/>
    <property type="project" value="InterPro"/>
</dbReference>
<evidence type="ECO:0000256" key="2">
    <source>
        <dbReference type="ARBA" id="ARBA00022723"/>
    </source>
</evidence>
<dbReference type="InterPro" id="IPR015991">
    <property type="entry name" value="TatD/YcfH-like"/>
</dbReference>
<name>A0A5C1QGK6_9SPIO</name>
<evidence type="ECO:0000256" key="3">
    <source>
        <dbReference type="ARBA" id="ARBA00022801"/>
    </source>
</evidence>
<dbReference type="InterPro" id="IPR032466">
    <property type="entry name" value="Metal_Hydrolase"/>
</dbReference>
<evidence type="ECO:0000313" key="6">
    <source>
        <dbReference type="Proteomes" id="UP000324209"/>
    </source>
</evidence>
<reference evidence="5 6" key="1">
    <citation type="submission" date="2019-02" db="EMBL/GenBank/DDBJ databases">
        <title>Complete Genome Sequence and Methylome Analysis of free living Spirochaetas.</title>
        <authorList>
            <person name="Fomenkov A."/>
            <person name="Dubinina G."/>
            <person name="Leshcheva N."/>
            <person name="Mikheeva N."/>
            <person name="Grabovich M."/>
            <person name="Vincze T."/>
            <person name="Roberts R.J."/>
        </authorList>
    </citation>
    <scope>NUCLEOTIDE SEQUENCE [LARGE SCALE GENOMIC DNA]</scope>
    <source>
        <strain evidence="5 6">K2</strain>
    </source>
</reference>
<comment type="similarity">
    <text evidence="1">Belongs to the metallo-dependent hydrolases superfamily. TatD-type hydrolase family.</text>
</comment>
<feature type="binding site" evidence="4">
    <location>
        <position position="111"/>
    </location>
    <ligand>
        <name>a divalent metal cation</name>
        <dbReference type="ChEBI" id="CHEBI:60240"/>
        <label>1</label>
    </ligand>
</feature>
<dbReference type="PIRSF" id="PIRSF005902">
    <property type="entry name" value="DNase_TatD"/>
    <property type="match status" value="1"/>
</dbReference>
<feature type="binding site" evidence="4">
    <location>
        <position position="147"/>
    </location>
    <ligand>
        <name>a divalent metal cation</name>
        <dbReference type="ChEBI" id="CHEBI:60240"/>
        <label>2</label>
    </ligand>
</feature>
<dbReference type="GO" id="GO:0016788">
    <property type="term" value="F:hydrolase activity, acting on ester bonds"/>
    <property type="evidence" value="ECO:0007669"/>
    <property type="project" value="InterPro"/>
</dbReference>
<evidence type="ECO:0000256" key="4">
    <source>
        <dbReference type="PIRSR" id="PIRSR005902-1"/>
    </source>
</evidence>
<gene>
    <name evidence="5" type="ORF">EXM22_04180</name>
</gene>
<dbReference type="InterPro" id="IPR018228">
    <property type="entry name" value="DNase_TatD-rel_CS"/>
</dbReference>
<keyword evidence="2 4" id="KW-0479">Metal-binding</keyword>